<dbReference type="CDD" id="cd00030">
    <property type="entry name" value="C2"/>
    <property type="match status" value="1"/>
</dbReference>
<sequence>MGNCACAEKAKYDMESYRNSSNDKHFFSKINLSFLDTLERPDLSTEIVAHISSKIKSNLIYLNTHYRIFEKKLLKQAVPKVMIEIQKAKNLRYKGFCISNPKIFVQVELWPLGIKKYTGEAKTECPAWYYMISVKNQNEGLRSLKFSVYQRDDNKSEKKLGEAAFDIIKGLDKLYVEKWMNLDNESPPSCLYVRIQIIKDTIAFYHTSMNYIKETHSLLKDAFVKCKFIMNENDRPLTPFSSTLE</sequence>
<keyword evidence="3" id="KW-1185">Reference proteome</keyword>
<dbReference type="InterPro" id="IPR000008">
    <property type="entry name" value="C2_dom"/>
</dbReference>
<comment type="caution">
    <text evidence="2">The sequence shown here is derived from an EMBL/GenBank/DDBJ whole genome shotgun (WGS) entry which is preliminary data.</text>
</comment>
<accession>A0A1R2CLI7</accession>
<dbReference type="Proteomes" id="UP000187209">
    <property type="component" value="Unassembled WGS sequence"/>
</dbReference>
<proteinExistence type="predicted"/>
<dbReference type="SUPFAM" id="SSF49562">
    <property type="entry name" value="C2 domain (Calcium/lipid-binding domain, CaLB)"/>
    <property type="match status" value="1"/>
</dbReference>
<evidence type="ECO:0000259" key="1">
    <source>
        <dbReference type="PROSITE" id="PS50004"/>
    </source>
</evidence>
<gene>
    <name evidence="2" type="ORF">SteCoe_7907</name>
</gene>
<name>A0A1R2CLI7_9CILI</name>
<feature type="domain" description="C2" evidence="1">
    <location>
        <begin position="56"/>
        <end position="180"/>
    </location>
</feature>
<dbReference type="EMBL" id="MPUH01000116">
    <property type="protein sequence ID" value="OMJ89826.1"/>
    <property type="molecule type" value="Genomic_DNA"/>
</dbReference>
<organism evidence="2 3">
    <name type="scientific">Stentor coeruleus</name>
    <dbReference type="NCBI Taxonomy" id="5963"/>
    <lineage>
        <taxon>Eukaryota</taxon>
        <taxon>Sar</taxon>
        <taxon>Alveolata</taxon>
        <taxon>Ciliophora</taxon>
        <taxon>Postciliodesmatophora</taxon>
        <taxon>Heterotrichea</taxon>
        <taxon>Heterotrichida</taxon>
        <taxon>Stentoridae</taxon>
        <taxon>Stentor</taxon>
    </lineage>
</organism>
<protein>
    <recommendedName>
        <fullName evidence="1">C2 domain-containing protein</fullName>
    </recommendedName>
</protein>
<dbReference type="Pfam" id="PF00168">
    <property type="entry name" value="C2"/>
    <property type="match status" value="1"/>
</dbReference>
<dbReference type="InterPro" id="IPR035892">
    <property type="entry name" value="C2_domain_sf"/>
</dbReference>
<evidence type="ECO:0000313" key="3">
    <source>
        <dbReference type="Proteomes" id="UP000187209"/>
    </source>
</evidence>
<dbReference type="AlphaFoldDB" id="A0A1R2CLI7"/>
<dbReference type="PROSITE" id="PS50004">
    <property type="entry name" value="C2"/>
    <property type="match status" value="1"/>
</dbReference>
<evidence type="ECO:0000313" key="2">
    <source>
        <dbReference type="EMBL" id="OMJ89826.1"/>
    </source>
</evidence>
<reference evidence="2 3" key="1">
    <citation type="submission" date="2016-11" db="EMBL/GenBank/DDBJ databases">
        <title>The macronuclear genome of Stentor coeruleus: a giant cell with tiny introns.</title>
        <authorList>
            <person name="Slabodnick M."/>
            <person name="Ruby J.G."/>
            <person name="Reiff S.B."/>
            <person name="Swart E.C."/>
            <person name="Gosai S."/>
            <person name="Prabakaran S."/>
            <person name="Witkowska E."/>
            <person name="Larue G.E."/>
            <person name="Fisher S."/>
            <person name="Freeman R.M."/>
            <person name="Gunawardena J."/>
            <person name="Chu W."/>
            <person name="Stover N.A."/>
            <person name="Gregory B.D."/>
            <person name="Nowacki M."/>
            <person name="Derisi J."/>
            <person name="Roy S.W."/>
            <person name="Marshall W.F."/>
            <person name="Sood P."/>
        </authorList>
    </citation>
    <scope>NUCLEOTIDE SEQUENCE [LARGE SCALE GENOMIC DNA]</scope>
    <source>
        <strain evidence="2">WM001</strain>
    </source>
</reference>
<dbReference type="Gene3D" id="2.60.40.150">
    <property type="entry name" value="C2 domain"/>
    <property type="match status" value="1"/>
</dbReference>